<evidence type="ECO:0000313" key="2">
    <source>
        <dbReference type="EMBL" id="OWR42442.1"/>
    </source>
</evidence>
<name>A0A212ELS3_DANPL</name>
<evidence type="ECO:0000313" key="3">
    <source>
        <dbReference type="Proteomes" id="UP000007151"/>
    </source>
</evidence>
<reference evidence="2 3" key="1">
    <citation type="journal article" date="2011" name="Cell">
        <title>The monarch butterfly genome yields insights into long-distance migration.</title>
        <authorList>
            <person name="Zhan S."/>
            <person name="Merlin C."/>
            <person name="Boore J.L."/>
            <person name="Reppert S.M."/>
        </authorList>
    </citation>
    <scope>NUCLEOTIDE SEQUENCE [LARGE SCALE GENOMIC DNA]</scope>
    <source>
        <strain evidence="2">F-2</strain>
    </source>
</reference>
<keyword evidence="3" id="KW-1185">Reference proteome</keyword>
<organism evidence="2 3">
    <name type="scientific">Danaus plexippus plexippus</name>
    <dbReference type="NCBI Taxonomy" id="278856"/>
    <lineage>
        <taxon>Eukaryota</taxon>
        <taxon>Metazoa</taxon>
        <taxon>Ecdysozoa</taxon>
        <taxon>Arthropoda</taxon>
        <taxon>Hexapoda</taxon>
        <taxon>Insecta</taxon>
        <taxon>Pterygota</taxon>
        <taxon>Neoptera</taxon>
        <taxon>Endopterygota</taxon>
        <taxon>Lepidoptera</taxon>
        <taxon>Glossata</taxon>
        <taxon>Ditrysia</taxon>
        <taxon>Papilionoidea</taxon>
        <taxon>Nymphalidae</taxon>
        <taxon>Danainae</taxon>
        <taxon>Danaini</taxon>
        <taxon>Danaina</taxon>
        <taxon>Danaus</taxon>
        <taxon>Danaus</taxon>
    </lineage>
</organism>
<comment type="caution">
    <text evidence="2">The sequence shown here is derived from an EMBL/GenBank/DDBJ whole genome shotgun (WGS) entry which is preliminary data.</text>
</comment>
<proteinExistence type="predicted"/>
<dbReference type="EMBL" id="AGBW02013984">
    <property type="protein sequence ID" value="OWR42442.1"/>
    <property type="molecule type" value="Genomic_DNA"/>
</dbReference>
<keyword evidence="1" id="KW-0812">Transmembrane</keyword>
<dbReference type="KEGG" id="dpl:KGM_213466"/>
<evidence type="ECO:0000256" key="1">
    <source>
        <dbReference type="SAM" id="Phobius"/>
    </source>
</evidence>
<dbReference type="Proteomes" id="UP000007151">
    <property type="component" value="Unassembled WGS sequence"/>
</dbReference>
<gene>
    <name evidence="2" type="ORF">KGM_213466</name>
</gene>
<protein>
    <submittedName>
        <fullName evidence="2">Uncharacterized protein</fullName>
    </submittedName>
</protein>
<accession>A0A212ELS3</accession>
<dbReference type="InParanoid" id="A0A212ELS3"/>
<keyword evidence="1" id="KW-0472">Membrane</keyword>
<dbReference type="AlphaFoldDB" id="A0A212ELS3"/>
<keyword evidence="1" id="KW-1133">Transmembrane helix</keyword>
<sequence>MGFARGGARSLRPQLKPFSLQSFSDKPAGWSLPPVSANRRGRFFFIYISNTIYSIYNVCVTVICLPYCTMNVYMQCHRETRPLEWKSKITIIKKDPFSSVSVDINPRETNGSAASAARDLAAGSSIRKVFKINVLCSVVSAASVVSGARAVPPRRNAKTHAQNGIENIKYDIGGK</sequence>
<feature type="transmembrane region" description="Helical" evidence="1">
    <location>
        <begin position="44"/>
        <end position="68"/>
    </location>
</feature>